<dbReference type="InterPro" id="IPR021922">
    <property type="entry name" value="Par3/HAL_N"/>
</dbReference>
<accession>W2SMF8</accession>
<dbReference type="OrthoDB" id="6264899at2759"/>
<gene>
    <name evidence="2" type="ORF">NECAME_14582</name>
</gene>
<evidence type="ECO:0000313" key="3">
    <source>
        <dbReference type="Proteomes" id="UP000053676"/>
    </source>
</evidence>
<feature type="domain" description="Par3/HAL N-terminal" evidence="1">
    <location>
        <begin position="42"/>
        <end position="80"/>
    </location>
</feature>
<dbReference type="Pfam" id="PF12053">
    <property type="entry name" value="Par3_HAL_N_term"/>
    <property type="match status" value="1"/>
</dbReference>
<evidence type="ECO:0000259" key="1">
    <source>
        <dbReference type="Pfam" id="PF12053"/>
    </source>
</evidence>
<dbReference type="KEGG" id="nai:NECAME_14582"/>
<dbReference type="EMBL" id="KI668904">
    <property type="protein sequence ID" value="ETN70718.1"/>
    <property type="molecule type" value="Genomic_DNA"/>
</dbReference>
<dbReference type="Gene3D" id="3.10.20.90">
    <property type="entry name" value="Phosphatidylinositol 3-kinase Catalytic Subunit, Chain A, domain 1"/>
    <property type="match status" value="1"/>
</dbReference>
<dbReference type="Proteomes" id="UP000053676">
    <property type="component" value="Unassembled WGS sequence"/>
</dbReference>
<keyword evidence="3" id="KW-1185">Reference proteome</keyword>
<dbReference type="STRING" id="51031.W2SMF8"/>
<reference evidence="3" key="1">
    <citation type="journal article" date="2014" name="Nat. Genet.">
        <title>Genome of the human hookworm Necator americanus.</title>
        <authorList>
            <person name="Tang Y.T."/>
            <person name="Gao X."/>
            <person name="Rosa B.A."/>
            <person name="Abubucker S."/>
            <person name="Hallsworth-Pepin K."/>
            <person name="Martin J."/>
            <person name="Tyagi R."/>
            <person name="Heizer E."/>
            <person name="Zhang X."/>
            <person name="Bhonagiri-Palsikar V."/>
            <person name="Minx P."/>
            <person name="Warren W.C."/>
            <person name="Wang Q."/>
            <person name="Zhan B."/>
            <person name="Hotez P.J."/>
            <person name="Sternberg P.W."/>
            <person name="Dougall A."/>
            <person name="Gaze S.T."/>
            <person name="Mulvenna J."/>
            <person name="Sotillo J."/>
            <person name="Ranganathan S."/>
            <person name="Rabelo E.M."/>
            <person name="Wilson R.K."/>
            <person name="Felgner P.L."/>
            <person name="Bethony J."/>
            <person name="Hawdon J.M."/>
            <person name="Gasser R.B."/>
            <person name="Loukas A."/>
            <person name="Mitreva M."/>
        </authorList>
    </citation>
    <scope>NUCLEOTIDE SEQUENCE [LARGE SCALE GENOMIC DNA]</scope>
</reference>
<sequence length="140" mass="16001">MADICVAPVPVRNQFYPCTRTETVRMTKWEEIAEIAASMKRRVTVHFGDVRVVVPCQNENTTVADVAEAAITRYKKATGKFLYVLEVLAWFVVGIQTRKKLTERTVRKDTRLMNEELKKAKFGPFLGFFCKMAETPIPDP</sequence>
<organism evidence="2 3">
    <name type="scientific">Necator americanus</name>
    <name type="common">Human hookworm</name>
    <dbReference type="NCBI Taxonomy" id="51031"/>
    <lineage>
        <taxon>Eukaryota</taxon>
        <taxon>Metazoa</taxon>
        <taxon>Ecdysozoa</taxon>
        <taxon>Nematoda</taxon>
        <taxon>Chromadorea</taxon>
        <taxon>Rhabditida</taxon>
        <taxon>Rhabditina</taxon>
        <taxon>Rhabditomorpha</taxon>
        <taxon>Strongyloidea</taxon>
        <taxon>Ancylostomatidae</taxon>
        <taxon>Bunostominae</taxon>
        <taxon>Necator</taxon>
    </lineage>
</organism>
<proteinExistence type="predicted"/>
<protein>
    <recommendedName>
        <fullName evidence="1">Par3/HAL N-terminal domain-containing protein</fullName>
    </recommendedName>
</protein>
<dbReference type="AlphaFoldDB" id="W2SMF8"/>
<evidence type="ECO:0000313" key="2">
    <source>
        <dbReference type="EMBL" id="ETN70718.1"/>
    </source>
</evidence>
<name>W2SMF8_NECAM</name>